<dbReference type="AlphaFoldDB" id="A0A8C1RZF2"/>
<dbReference type="InterPro" id="IPR027417">
    <property type="entry name" value="P-loop_NTPase"/>
</dbReference>
<evidence type="ECO:0000313" key="6">
    <source>
        <dbReference type="Proteomes" id="UP000694700"/>
    </source>
</evidence>
<proteinExistence type="inferred from homology"/>
<reference evidence="5" key="1">
    <citation type="submission" date="2025-08" db="UniProtKB">
        <authorList>
            <consortium name="Ensembl"/>
        </authorList>
    </citation>
    <scope>IDENTIFICATION</scope>
</reference>
<evidence type="ECO:0000259" key="4">
    <source>
        <dbReference type="Pfam" id="PF04548"/>
    </source>
</evidence>
<evidence type="ECO:0000256" key="2">
    <source>
        <dbReference type="ARBA" id="ARBA00022741"/>
    </source>
</evidence>
<feature type="region of interest" description="Disordered" evidence="3">
    <location>
        <begin position="30"/>
        <end position="55"/>
    </location>
</feature>
<accession>A0A8C1RZF2</accession>
<sequence length="55" mass="5937">MIKPFQKISCNIKCPSFADLRILLLGRTGSGKSATGNTILGKDAKPCISTSRQNR</sequence>
<evidence type="ECO:0000256" key="3">
    <source>
        <dbReference type="SAM" id="MobiDB-lite"/>
    </source>
</evidence>
<dbReference type="Gene3D" id="3.40.50.300">
    <property type="entry name" value="P-loop containing nucleotide triphosphate hydrolases"/>
    <property type="match status" value="1"/>
</dbReference>
<evidence type="ECO:0000256" key="1">
    <source>
        <dbReference type="ARBA" id="ARBA00008535"/>
    </source>
</evidence>
<dbReference type="Pfam" id="PF04548">
    <property type="entry name" value="AIG1"/>
    <property type="match status" value="1"/>
</dbReference>
<dbReference type="GO" id="GO:0005525">
    <property type="term" value="F:GTP binding"/>
    <property type="evidence" value="ECO:0007669"/>
    <property type="project" value="InterPro"/>
</dbReference>
<feature type="domain" description="AIG1-type G" evidence="4">
    <location>
        <begin position="20"/>
        <end position="44"/>
    </location>
</feature>
<dbReference type="SUPFAM" id="SSF52540">
    <property type="entry name" value="P-loop containing nucleoside triphosphate hydrolases"/>
    <property type="match status" value="1"/>
</dbReference>
<protein>
    <recommendedName>
        <fullName evidence="4">AIG1-type G domain-containing protein</fullName>
    </recommendedName>
</protein>
<comment type="similarity">
    <text evidence="1">Belongs to the TRAFAC class TrmE-Era-EngA-EngB-Septin-like GTPase superfamily. AIG1/Toc34/Toc159-like paraseptin GTPase family. IAN subfamily.</text>
</comment>
<organism evidence="5 6">
    <name type="scientific">Cyprinus carpio</name>
    <name type="common">Common carp</name>
    <dbReference type="NCBI Taxonomy" id="7962"/>
    <lineage>
        <taxon>Eukaryota</taxon>
        <taxon>Metazoa</taxon>
        <taxon>Chordata</taxon>
        <taxon>Craniata</taxon>
        <taxon>Vertebrata</taxon>
        <taxon>Euteleostomi</taxon>
        <taxon>Actinopterygii</taxon>
        <taxon>Neopterygii</taxon>
        <taxon>Teleostei</taxon>
        <taxon>Ostariophysi</taxon>
        <taxon>Cypriniformes</taxon>
        <taxon>Cyprinidae</taxon>
        <taxon>Cyprininae</taxon>
        <taxon>Cyprinus</taxon>
    </lineage>
</organism>
<dbReference type="InterPro" id="IPR006703">
    <property type="entry name" value="G_AIG1"/>
</dbReference>
<name>A0A8C1RZF2_CYPCA</name>
<dbReference type="Ensembl" id="ENSCCRT00015000245.1">
    <property type="protein sequence ID" value="ENSCCRP00015000236.1"/>
    <property type="gene ID" value="ENSCCRG00015000164.1"/>
</dbReference>
<dbReference type="Proteomes" id="UP000694700">
    <property type="component" value="Unplaced"/>
</dbReference>
<evidence type="ECO:0000313" key="5">
    <source>
        <dbReference type="Ensembl" id="ENSCCRP00015000236.1"/>
    </source>
</evidence>
<keyword evidence="2" id="KW-0547">Nucleotide-binding</keyword>